<reference evidence="8 10" key="2">
    <citation type="submission" date="2023-09" db="EMBL/GenBank/DDBJ databases">
        <title>Complete-Gapless Cercospora beticola genome.</title>
        <authorList>
            <person name="Wyatt N.A."/>
            <person name="Spanner R.E."/>
            <person name="Bolton M.D."/>
        </authorList>
    </citation>
    <scope>NUCLEOTIDE SEQUENCE [LARGE SCALE GENOMIC DNA]</scope>
    <source>
        <strain evidence="8">Cb09-40</strain>
    </source>
</reference>
<sequence length="364" mass="38934">MPTLPESVWAWKCTPGADKVLHKEDIPLPKVEPNGLLVKIKAMGVCHSDCLIRDLPEAPAQCLKEWTLGHEGAGEVIEIGTEVDKSAFEVGDMVAIHPVPGCGKCLPCQSGYQRICQTSGKGGYGLGYDGFMQEYLAVRADACAKVPDGVPAEHACIAADALLTAYHAVKYTADVKPDQIIAITGLGGLGLNGLQTALHLGVKRIIAFDKRQEALDFAIRMGLKAEDAYCTTETQSKPIPEILAEKGIVIDTVIDFVGHEETISLAQQIICPVGLIVMVGLLSPAVPVVPYLVTQNCLTIKGSFCGDMNGLNEVLQLLKEGVLKPETSTGSIDDMPQTLQDLDDGKIVGRRILLPNWSKGGEKL</sequence>
<comment type="cofactor">
    <cofactor evidence="4">
        <name>Zn(2+)</name>
        <dbReference type="ChEBI" id="CHEBI:29105"/>
    </cofactor>
</comment>
<organism evidence="7 9">
    <name type="scientific">Cercospora beticola</name>
    <name type="common">Sugarbeet leaf spot fungus</name>
    <dbReference type="NCBI Taxonomy" id="122368"/>
    <lineage>
        <taxon>Eukaryota</taxon>
        <taxon>Fungi</taxon>
        <taxon>Dikarya</taxon>
        <taxon>Ascomycota</taxon>
        <taxon>Pezizomycotina</taxon>
        <taxon>Dothideomycetes</taxon>
        <taxon>Dothideomycetidae</taxon>
        <taxon>Mycosphaerellales</taxon>
        <taxon>Mycosphaerellaceae</taxon>
        <taxon>Cercospora</taxon>
    </lineage>
</organism>
<dbReference type="InterPro" id="IPR011032">
    <property type="entry name" value="GroES-like_sf"/>
</dbReference>
<dbReference type="SUPFAM" id="SSF50129">
    <property type="entry name" value="GroES-like"/>
    <property type="match status" value="1"/>
</dbReference>
<feature type="domain" description="Alcohol dehydrogenase-like N-terminal" evidence="6">
    <location>
        <begin position="33"/>
        <end position="148"/>
    </location>
</feature>
<feature type="domain" description="Alcohol dehydrogenase-like C-terminal" evidence="5">
    <location>
        <begin position="188"/>
        <end position="319"/>
    </location>
</feature>
<evidence type="ECO:0000256" key="2">
    <source>
        <dbReference type="ARBA" id="ARBA00022833"/>
    </source>
</evidence>
<dbReference type="PROSITE" id="PS00059">
    <property type="entry name" value="ADH_ZINC"/>
    <property type="match status" value="1"/>
</dbReference>
<dbReference type="InterPro" id="IPR036291">
    <property type="entry name" value="NAD(P)-bd_dom_sf"/>
</dbReference>
<evidence type="ECO:0000256" key="1">
    <source>
        <dbReference type="ARBA" id="ARBA00022723"/>
    </source>
</evidence>
<dbReference type="Proteomes" id="UP000230605">
    <property type="component" value="Chromosome 8"/>
</dbReference>
<evidence type="ECO:0000259" key="6">
    <source>
        <dbReference type="Pfam" id="PF08240"/>
    </source>
</evidence>
<evidence type="ECO:0000256" key="3">
    <source>
        <dbReference type="ARBA" id="ARBA00023002"/>
    </source>
</evidence>
<dbReference type="Gene3D" id="3.40.50.720">
    <property type="entry name" value="NAD(P)-binding Rossmann-like Domain"/>
    <property type="match status" value="1"/>
</dbReference>
<keyword evidence="2 4" id="KW-0862">Zinc</keyword>
<comment type="similarity">
    <text evidence="4">Belongs to the zinc-containing alcohol dehydrogenase family.</text>
</comment>
<dbReference type="PANTHER" id="PTHR43401:SF4">
    <property type="entry name" value="D-ARABINOSE 1-DEHYDROGENASE (NADP(+))"/>
    <property type="match status" value="1"/>
</dbReference>
<dbReference type="Pfam" id="PF08240">
    <property type="entry name" value="ADH_N"/>
    <property type="match status" value="1"/>
</dbReference>
<evidence type="ECO:0000313" key="8">
    <source>
        <dbReference type="EMBL" id="WPB07517.1"/>
    </source>
</evidence>
<dbReference type="GO" id="GO:0016491">
    <property type="term" value="F:oxidoreductase activity"/>
    <property type="evidence" value="ECO:0007669"/>
    <property type="project" value="UniProtKB-KW"/>
</dbReference>
<protein>
    <submittedName>
        <fullName evidence="7">Alcohol dehydrogenase 1</fullName>
    </submittedName>
</protein>
<evidence type="ECO:0000313" key="7">
    <source>
        <dbReference type="EMBL" id="PIA95948.1"/>
    </source>
</evidence>
<reference evidence="7 9" key="1">
    <citation type="submission" date="2015-10" db="EMBL/GenBank/DDBJ databases">
        <title>The cercosporin biosynthetic gene cluster was horizontally transferred to several fungal lineages and shown to be expanded in Cercospora beticola based on microsynteny with recipient genomes.</title>
        <authorList>
            <person name="De Jonge R."/>
            <person name="Ebert M.K."/>
            <person name="Suttle J.C."/>
            <person name="Jurick Ii W.M."/>
            <person name="Secor G.A."/>
            <person name="Thomma B.P."/>
            <person name="Van De Peer Y."/>
            <person name="Bolton M.D."/>
        </authorList>
    </citation>
    <scope>NUCLEOTIDE SEQUENCE [LARGE SCALE GENOMIC DNA]</scope>
    <source>
        <strain evidence="7 9">09-40</strain>
    </source>
</reference>
<dbReference type="EMBL" id="LKMD01000103">
    <property type="protein sequence ID" value="PIA95948.1"/>
    <property type="molecule type" value="Genomic_DNA"/>
</dbReference>
<keyword evidence="1 4" id="KW-0479">Metal-binding</keyword>
<evidence type="ECO:0000313" key="9">
    <source>
        <dbReference type="Proteomes" id="UP000230605"/>
    </source>
</evidence>
<keyword evidence="3" id="KW-0560">Oxidoreductase</keyword>
<evidence type="ECO:0000256" key="4">
    <source>
        <dbReference type="RuleBase" id="RU361277"/>
    </source>
</evidence>
<dbReference type="InterPro" id="IPR013149">
    <property type="entry name" value="ADH-like_C"/>
</dbReference>
<evidence type="ECO:0000313" key="10">
    <source>
        <dbReference type="Proteomes" id="UP001302367"/>
    </source>
</evidence>
<gene>
    <name evidence="7" type="ORF">CB0940_10787</name>
    <name evidence="8" type="ORF">RHO25_012178</name>
</gene>
<dbReference type="GO" id="GO:0008270">
    <property type="term" value="F:zinc ion binding"/>
    <property type="evidence" value="ECO:0007669"/>
    <property type="project" value="InterPro"/>
</dbReference>
<dbReference type="OrthoDB" id="1879366at2759"/>
<dbReference type="Gene3D" id="3.90.180.10">
    <property type="entry name" value="Medium-chain alcohol dehydrogenases, catalytic domain"/>
    <property type="match status" value="1"/>
</dbReference>
<dbReference type="EMBL" id="CP134191">
    <property type="protein sequence ID" value="WPB07517.1"/>
    <property type="molecule type" value="Genomic_DNA"/>
</dbReference>
<dbReference type="AlphaFoldDB" id="A0A2G5HTU1"/>
<dbReference type="SUPFAM" id="SSF51735">
    <property type="entry name" value="NAD(P)-binding Rossmann-fold domains"/>
    <property type="match status" value="1"/>
</dbReference>
<dbReference type="InterPro" id="IPR050129">
    <property type="entry name" value="Zn_alcohol_dh"/>
</dbReference>
<dbReference type="PANTHER" id="PTHR43401">
    <property type="entry name" value="L-THREONINE 3-DEHYDROGENASE"/>
    <property type="match status" value="1"/>
</dbReference>
<evidence type="ECO:0000259" key="5">
    <source>
        <dbReference type="Pfam" id="PF00107"/>
    </source>
</evidence>
<dbReference type="InterPro" id="IPR013154">
    <property type="entry name" value="ADH-like_N"/>
</dbReference>
<dbReference type="CDD" id="cd08254">
    <property type="entry name" value="hydroxyacyl_CoA_DH"/>
    <property type="match status" value="1"/>
</dbReference>
<proteinExistence type="inferred from homology"/>
<dbReference type="InterPro" id="IPR002328">
    <property type="entry name" value="ADH_Zn_CS"/>
</dbReference>
<dbReference type="Proteomes" id="UP001302367">
    <property type="component" value="Chromosome 8"/>
</dbReference>
<keyword evidence="10" id="KW-1185">Reference proteome</keyword>
<name>A0A2G5HTU1_CERBT</name>
<accession>A0A2G5HTU1</accession>
<dbReference type="Pfam" id="PF00107">
    <property type="entry name" value="ADH_zinc_N"/>
    <property type="match status" value="1"/>
</dbReference>